<sequence>MNNDANSCTLPLEDIMPFMIAAVGSRNQSDANQSYLLYRWPVKHIQIDIIEYLNFAFSTTELDNNLEKCVNSSFTDDINQRFSASCTFTIESKMYSFIIVLDNKKFENSPFILEQIYDFTYLMACTSKYHIIHSIPIFNVTPILRGFLLDYGTFVISSLDSPLIDKQLTFPLPFPHDFLAKCLTSHLQTQMTTVITSSFEVKSKQMAHFLSYFLLPNQKTFSSDKIFDVPLQGFFIQCIQPPTSVTTPQISSNAQHQKIKMPLEELIQFQRPWTYINIDSMTVIQCPSIESQKMYRSQYRHSILFAFDADHNEINKRLTSIFSRYKPNIDVGTSEWAIKAIKVLEDAPSQMKNFVGEQKTTEIMEKAVTMISLVNGILENTAAVFIDPVQLKEIGRIISVTDKEELQMVSSVSQLFDKSMFRKTEAKRRDMLIQMMNSV</sequence>
<proteinExistence type="predicted"/>
<protein>
    <submittedName>
        <fullName evidence="1">Uncharacterized protein</fullName>
    </submittedName>
</protein>
<dbReference type="VEuPathDB" id="TrichDB:TRFO_20960"/>
<dbReference type="OrthoDB" id="10602704at2759"/>
<dbReference type="PANTHER" id="PTHR31855">
    <property type="entry name" value="GUANINE NUCLEOTIDE EXCHANGE C9ORF72"/>
    <property type="match status" value="1"/>
</dbReference>
<dbReference type="PROSITE" id="PS51835">
    <property type="entry name" value="DENN_C9ORF72"/>
    <property type="match status" value="1"/>
</dbReference>
<gene>
    <name evidence="1" type="ORF">TRFO_20960</name>
</gene>
<dbReference type="AlphaFoldDB" id="A0A1J4KJI1"/>
<dbReference type="InterPro" id="IPR027819">
    <property type="entry name" value="C9orf72"/>
</dbReference>
<dbReference type="GeneID" id="94836389"/>
<accession>A0A1J4KJI1</accession>
<organism evidence="1 2">
    <name type="scientific">Tritrichomonas foetus</name>
    <dbReference type="NCBI Taxonomy" id="1144522"/>
    <lineage>
        <taxon>Eukaryota</taxon>
        <taxon>Metamonada</taxon>
        <taxon>Parabasalia</taxon>
        <taxon>Tritrichomonadida</taxon>
        <taxon>Tritrichomonadidae</taxon>
        <taxon>Tritrichomonas</taxon>
    </lineage>
</organism>
<dbReference type="PANTHER" id="PTHR31855:SF2">
    <property type="entry name" value="GUANINE NUCLEOTIDE EXCHANGE FACTOR C9ORF72"/>
    <property type="match status" value="1"/>
</dbReference>
<keyword evidence="2" id="KW-1185">Reference proteome</keyword>
<name>A0A1J4KJI1_9EUKA</name>
<evidence type="ECO:0000313" key="2">
    <source>
        <dbReference type="Proteomes" id="UP000179807"/>
    </source>
</evidence>
<dbReference type="GO" id="GO:0005085">
    <property type="term" value="F:guanyl-nucleotide exchange factor activity"/>
    <property type="evidence" value="ECO:0007669"/>
    <property type="project" value="InterPro"/>
</dbReference>
<dbReference type="EMBL" id="MLAK01000625">
    <property type="protein sequence ID" value="OHT09972.1"/>
    <property type="molecule type" value="Genomic_DNA"/>
</dbReference>
<dbReference type="RefSeq" id="XP_068363108.1">
    <property type="nucleotide sequence ID" value="XM_068501685.1"/>
</dbReference>
<reference evidence="1" key="1">
    <citation type="submission" date="2016-10" db="EMBL/GenBank/DDBJ databases">
        <authorList>
            <person name="Benchimol M."/>
            <person name="Almeida L.G."/>
            <person name="Vasconcelos A.T."/>
            <person name="Perreira-Neves A."/>
            <person name="Rosa I.A."/>
            <person name="Tasca T."/>
            <person name="Bogo M.R."/>
            <person name="de Souza W."/>
        </authorList>
    </citation>
    <scope>NUCLEOTIDE SEQUENCE [LARGE SCALE GENOMIC DNA]</scope>
    <source>
        <strain evidence="1">K</strain>
    </source>
</reference>
<dbReference type="Proteomes" id="UP000179807">
    <property type="component" value="Unassembled WGS sequence"/>
</dbReference>
<comment type="caution">
    <text evidence="1">The sequence shown here is derived from an EMBL/GenBank/DDBJ whole genome shotgun (WGS) entry which is preliminary data.</text>
</comment>
<evidence type="ECO:0000313" key="1">
    <source>
        <dbReference type="EMBL" id="OHT09972.1"/>
    </source>
</evidence>
<dbReference type="Pfam" id="PF15019">
    <property type="entry name" value="C9orf72-like"/>
    <property type="match status" value="1"/>
</dbReference>